<proteinExistence type="inferred from homology"/>
<dbReference type="GO" id="GO:0004316">
    <property type="term" value="F:3-oxoacyl-[acyl-carrier-protein] reductase (NADPH) activity"/>
    <property type="evidence" value="ECO:0007669"/>
    <property type="project" value="UniProtKB-EC"/>
</dbReference>
<comment type="similarity">
    <text evidence="1">Belongs to the short-chain dehydrogenases/reductases (SDR) family.</text>
</comment>
<dbReference type="Proteomes" id="UP000015480">
    <property type="component" value="Plasmid pAMI1"/>
</dbReference>
<dbReference type="Pfam" id="PF13561">
    <property type="entry name" value="adh_short_C2"/>
    <property type="match status" value="1"/>
</dbReference>
<dbReference type="PANTHER" id="PTHR24321:SF8">
    <property type="entry name" value="ESTRADIOL 17-BETA-DEHYDROGENASE 8-RELATED"/>
    <property type="match status" value="1"/>
</dbReference>
<dbReference type="HOGENOM" id="CLU_010194_1_0_5"/>
<dbReference type="SUPFAM" id="SSF51735">
    <property type="entry name" value="NAD(P)-binding Rossmann-fold domains"/>
    <property type="match status" value="1"/>
</dbReference>
<keyword evidence="6" id="KW-1185">Reference proteome</keyword>
<organism evidence="5 6">
    <name type="scientific">Paracoccus aminophilus JCM 7686</name>
    <dbReference type="NCBI Taxonomy" id="1367847"/>
    <lineage>
        <taxon>Bacteria</taxon>
        <taxon>Pseudomonadati</taxon>
        <taxon>Pseudomonadota</taxon>
        <taxon>Alphaproteobacteria</taxon>
        <taxon>Rhodobacterales</taxon>
        <taxon>Paracoccaceae</taxon>
        <taxon>Paracoccus</taxon>
    </lineage>
</organism>
<dbReference type="PATRIC" id="fig|1367847.3.peg.3604"/>
<name>S5Y4L0_PARAH</name>
<keyword evidence="3" id="KW-0520">NAD</keyword>
<dbReference type="Gene3D" id="3.40.50.720">
    <property type="entry name" value="NAD(P)-binding Rossmann-like Domain"/>
    <property type="match status" value="1"/>
</dbReference>
<dbReference type="OrthoDB" id="9779623at2"/>
<dbReference type="InterPro" id="IPR002347">
    <property type="entry name" value="SDR_fam"/>
</dbReference>
<dbReference type="EC" id="1.1.1.100" evidence="5"/>
<dbReference type="KEGG" id="pami:JCM7686_pAMI1p089"/>
<evidence type="ECO:0000256" key="1">
    <source>
        <dbReference type="ARBA" id="ARBA00006484"/>
    </source>
</evidence>
<evidence type="ECO:0000256" key="3">
    <source>
        <dbReference type="ARBA" id="ARBA00023027"/>
    </source>
</evidence>
<dbReference type="EMBL" id="CP006651">
    <property type="protein sequence ID" value="AGT10675.1"/>
    <property type="molecule type" value="Genomic_DNA"/>
</dbReference>
<dbReference type="InterPro" id="IPR057326">
    <property type="entry name" value="KR_dom"/>
</dbReference>
<geneLocation type="plasmid" evidence="5 6">
    <name>pAMI1</name>
</geneLocation>
<accession>S5Y4L0</accession>
<dbReference type="NCBIfam" id="NF005559">
    <property type="entry name" value="PRK07231.1"/>
    <property type="match status" value="1"/>
</dbReference>
<dbReference type="SMART" id="SM00822">
    <property type="entry name" value="PKS_KR"/>
    <property type="match status" value="1"/>
</dbReference>
<dbReference type="PRINTS" id="PR00080">
    <property type="entry name" value="SDRFAMILY"/>
</dbReference>
<dbReference type="InterPro" id="IPR020904">
    <property type="entry name" value="Sc_DH/Rdtase_CS"/>
</dbReference>
<reference evidence="5 6" key="1">
    <citation type="journal article" date="2014" name="BMC Genomics">
        <title>Architecture and functions of a multipartite genome of the methylotrophic bacterium Paracoccus aminophilus JCM 7686, containing primary and secondary chromids.</title>
        <authorList>
            <person name="Dziewit L."/>
            <person name="Czarnecki J."/>
            <person name="Wibberg D."/>
            <person name="Radlinska M."/>
            <person name="Mrozek P."/>
            <person name="Szymczak M."/>
            <person name="Schluter A."/>
            <person name="Puhler A."/>
            <person name="Bartosik D."/>
        </authorList>
    </citation>
    <scope>NUCLEOTIDE SEQUENCE [LARGE SCALE GENOMIC DNA]</scope>
    <source>
        <strain evidence="5">JCM 7686</strain>
        <plasmid evidence="6">Plasmid pAMI1</plasmid>
    </source>
</reference>
<dbReference type="InterPro" id="IPR036291">
    <property type="entry name" value="NAD(P)-bd_dom_sf"/>
</dbReference>
<dbReference type="RefSeq" id="WP_020952822.1">
    <property type="nucleotide sequence ID" value="NC_022042.1"/>
</dbReference>
<dbReference type="PROSITE" id="PS00061">
    <property type="entry name" value="ADH_SHORT"/>
    <property type="match status" value="1"/>
</dbReference>
<protein>
    <submittedName>
        <fullName evidence="5">Short-chain dehydrogenase/reductase SDR</fullName>
        <ecNumber evidence="5">1.1.1.100</ecNumber>
    </submittedName>
</protein>
<dbReference type="PRINTS" id="PR00081">
    <property type="entry name" value="GDHRDH"/>
</dbReference>
<dbReference type="AlphaFoldDB" id="S5Y4L0"/>
<dbReference type="FunFam" id="3.40.50.720:FF:000084">
    <property type="entry name" value="Short-chain dehydrogenase reductase"/>
    <property type="match status" value="1"/>
</dbReference>
<keyword evidence="2 5" id="KW-0560">Oxidoreductase</keyword>
<keyword evidence="5" id="KW-0614">Plasmid</keyword>
<evidence type="ECO:0000313" key="6">
    <source>
        <dbReference type="Proteomes" id="UP000015480"/>
    </source>
</evidence>
<evidence type="ECO:0000313" key="5">
    <source>
        <dbReference type="EMBL" id="AGT10675.1"/>
    </source>
</evidence>
<gene>
    <name evidence="5" type="ORF">JCM7686_pAMI1p089</name>
</gene>
<evidence type="ECO:0000256" key="2">
    <source>
        <dbReference type="ARBA" id="ARBA00023002"/>
    </source>
</evidence>
<evidence type="ECO:0000259" key="4">
    <source>
        <dbReference type="SMART" id="SM00822"/>
    </source>
</evidence>
<dbReference type="PANTHER" id="PTHR24321">
    <property type="entry name" value="DEHYDROGENASES, SHORT CHAIN"/>
    <property type="match status" value="1"/>
</dbReference>
<dbReference type="CDD" id="cd05233">
    <property type="entry name" value="SDR_c"/>
    <property type="match status" value="1"/>
</dbReference>
<sequence>MTQTRFEGRRFEGQSVIVSGGADGMGAAATRQLAREGAKVFALDVKLAEAEALAESLRAEGHDVTALRADVMDEDELTAAITHAIILAGGRVDALVNIAGGSAAGLISEIDLATWDRLYRLNVRSTLVAARAVIPAMRAAGKGSIVTMSSISGLRGDPEWAAYNASKAAIISLTQSLAWEEGRYGIRVNAICPGPVASERMLATISAEELAEYNNATALGRIGTAEELADAILFLASDQSSFITGAQLVADGGLTASTAQPTGFGRKLKAGLIPGATA</sequence>
<feature type="domain" description="Ketoreductase" evidence="4">
    <location>
        <begin position="14"/>
        <end position="194"/>
    </location>
</feature>